<evidence type="ECO:0000313" key="2">
    <source>
        <dbReference type="EMBL" id="KAJ6836868.1"/>
    </source>
</evidence>
<keyword evidence="3" id="KW-1185">Reference proteome</keyword>
<name>A0AAX6H880_IRIPA</name>
<evidence type="ECO:0000313" key="3">
    <source>
        <dbReference type="Proteomes" id="UP001140949"/>
    </source>
</evidence>
<dbReference type="Proteomes" id="UP001140949">
    <property type="component" value="Unassembled WGS sequence"/>
</dbReference>
<keyword evidence="1" id="KW-0812">Transmembrane</keyword>
<evidence type="ECO:0000256" key="1">
    <source>
        <dbReference type="SAM" id="Phobius"/>
    </source>
</evidence>
<organism evidence="2 3">
    <name type="scientific">Iris pallida</name>
    <name type="common">Sweet iris</name>
    <dbReference type="NCBI Taxonomy" id="29817"/>
    <lineage>
        <taxon>Eukaryota</taxon>
        <taxon>Viridiplantae</taxon>
        <taxon>Streptophyta</taxon>
        <taxon>Embryophyta</taxon>
        <taxon>Tracheophyta</taxon>
        <taxon>Spermatophyta</taxon>
        <taxon>Magnoliopsida</taxon>
        <taxon>Liliopsida</taxon>
        <taxon>Asparagales</taxon>
        <taxon>Iridaceae</taxon>
        <taxon>Iridoideae</taxon>
        <taxon>Irideae</taxon>
        <taxon>Iris</taxon>
    </lineage>
</organism>
<accession>A0AAX6H880</accession>
<protein>
    <submittedName>
        <fullName evidence="2">FRIGIDA-like protein 4a</fullName>
    </submittedName>
</protein>
<reference evidence="2" key="2">
    <citation type="submission" date="2023-04" db="EMBL/GenBank/DDBJ databases">
        <authorList>
            <person name="Bruccoleri R.E."/>
            <person name="Oakeley E.J."/>
            <person name="Faust A.-M."/>
            <person name="Dessus-Babus S."/>
            <person name="Altorfer M."/>
            <person name="Burckhardt D."/>
            <person name="Oertli M."/>
            <person name="Naumann U."/>
            <person name="Petersen F."/>
            <person name="Wong J."/>
        </authorList>
    </citation>
    <scope>NUCLEOTIDE SEQUENCE</scope>
    <source>
        <strain evidence="2">GSM-AAB239-AS_SAM_17_03QT</strain>
        <tissue evidence="2">Leaf</tissue>
    </source>
</reference>
<keyword evidence="1" id="KW-1133">Transmembrane helix</keyword>
<proteinExistence type="predicted"/>
<keyword evidence="1" id="KW-0472">Membrane</keyword>
<dbReference type="EMBL" id="JANAVB010011799">
    <property type="protein sequence ID" value="KAJ6836868.1"/>
    <property type="molecule type" value="Genomic_DNA"/>
</dbReference>
<reference evidence="2" key="1">
    <citation type="journal article" date="2023" name="GigaByte">
        <title>Genome assembly of the bearded iris, Iris pallida Lam.</title>
        <authorList>
            <person name="Bruccoleri R.E."/>
            <person name="Oakeley E.J."/>
            <person name="Faust A.M.E."/>
            <person name="Altorfer M."/>
            <person name="Dessus-Babus S."/>
            <person name="Burckhardt D."/>
            <person name="Oertli M."/>
            <person name="Naumann U."/>
            <person name="Petersen F."/>
            <person name="Wong J."/>
        </authorList>
    </citation>
    <scope>NUCLEOTIDE SEQUENCE</scope>
    <source>
        <strain evidence="2">GSM-AAB239-AS_SAM_17_03QT</strain>
    </source>
</reference>
<sequence>MNLEIRQTVVMSMPGMCSLCLGCNRIHNFNSVLFFNLHQNLLLKILLVNQSRLKRSLRMSTLLRSLAWVKGFILHLSLSLIFNNQGKMPVPY</sequence>
<comment type="caution">
    <text evidence="2">The sequence shown here is derived from an EMBL/GenBank/DDBJ whole genome shotgun (WGS) entry which is preliminary data.</text>
</comment>
<dbReference type="AlphaFoldDB" id="A0AAX6H880"/>
<gene>
    <name evidence="2" type="ORF">M6B38_324635</name>
</gene>
<feature type="transmembrane region" description="Helical" evidence="1">
    <location>
        <begin position="62"/>
        <end position="82"/>
    </location>
</feature>